<dbReference type="InterPro" id="IPR017452">
    <property type="entry name" value="GPCR_Rhodpsn_7TM"/>
</dbReference>
<accession>A0A094ZQ33</accession>
<gene>
    <name evidence="5" type="ORF">MS3_05133</name>
</gene>
<keyword evidence="3" id="KW-1133">Transmembrane helix</keyword>
<evidence type="ECO:0000256" key="4">
    <source>
        <dbReference type="ARBA" id="ARBA00023136"/>
    </source>
</evidence>
<dbReference type="AlphaFoldDB" id="A0A094ZQ33"/>
<protein>
    <submittedName>
        <fullName evidence="5">Uncharacterized protein</fullName>
    </submittedName>
</protein>
<keyword evidence="4" id="KW-0472">Membrane</keyword>
<dbReference type="GO" id="GO:0016020">
    <property type="term" value="C:membrane"/>
    <property type="evidence" value="ECO:0007669"/>
    <property type="project" value="UniProtKB-SubCell"/>
</dbReference>
<keyword evidence="2" id="KW-0812">Transmembrane</keyword>
<evidence type="ECO:0000256" key="3">
    <source>
        <dbReference type="ARBA" id="ARBA00022989"/>
    </source>
</evidence>
<organism evidence="5">
    <name type="scientific">Schistosoma haematobium</name>
    <name type="common">Blood fluke</name>
    <dbReference type="NCBI Taxonomy" id="6185"/>
    <lineage>
        <taxon>Eukaryota</taxon>
        <taxon>Metazoa</taxon>
        <taxon>Spiralia</taxon>
        <taxon>Lophotrochozoa</taxon>
        <taxon>Platyhelminthes</taxon>
        <taxon>Trematoda</taxon>
        <taxon>Digenea</taxon>
        <taxon>Strigeidida</taxon>
        <taxon>Schistosomatoidea</taxon>
        <taxon>Schistosomatidae</taxon>
        <taxon>Schistosoma</taxon>
    </lineage>
</organism>
<dbReference type="Gene3D" id="1.20.1070.10">
    <property type="entry name" value="Rhodopsin 7-helix transmembrane proteins"/>
    <property type="match status" value="1"/>
</dbReference>
<dbReference type="SUPFAM" id="SSF81321">
    <property type="entry name" value="Family A G protein-coupled receptor-like"/>
    <property type="match status" value="1"/>
</dbReference>
<dbReference type="EMBL" id="KL250815">
    <property type="protein sequence ID" value="KGB36820.1"/>
    <property type="molecule type" value="Genomic_DNA"/>
</dbReference>
<dbReference type="PROSITE" id="PS50262">
    <property type="entry name" value="G_PROTEIN_RECEP_F1_2"/>
    <property type="match status" value="1"/>
</dbReference>
<name>A0A094ZQ33_SCHHA</name>
<proteinExistence type="predicted"/>
<evidence type="ECO:0000313" key="5">
    <source>
        <dbReference type="EMBL" id="KGB36820.1"/>
    </source>
</evidence>
<reference evidence="5" key="1">
    <citation type="journal article" date="2012" name="Nat. Genet.">
        <title>Whole-genome sequence of Schistosoma haematobium.</title>
        <authorList>
            <person name="Young N.D."/>
            <person name="Jex A.R."/>
            <person name="Li B."/>
            <person name="Liu S."/>
            <person name="Yang L."/>
            <person name="Xiong Z."/>
            <person name="Li Y."/>
            <person name="Cantacessi C."/>
            <person name="Hall R.S."/>
            <person name="Xu X."/>
            <person name="Chen F."/>
            <person name="Wu X."/>
            <person name="Zerlotini A."/>
            <person name="Oliveira G."/>
            <person name="Hofmann A."/>
            <person name="Zhang G."/>
            <person name="Fang X."/>
            <person name="Kang Y."/>
            <person name="Campbell B.E."/>
            <person name="Loukas A."/>
            <person name="Ranganathan S."/>
            <person name="Rollinson D."/>
            <person name="Rinaldi G."/>
            <person name="Brindley P.J."/>
            <person name="Yang H."/>
            <person name="Wang J."/>
            <person name="Wang J."/>
            <person name="Gasser R.B."/>
        </authorList>
    </citation>
    <scope>NUCLEOTIDE SEQUENCE [LARGE SCALE GENOMIC DNA]</scope>
</reference>
<evidence type="ECO:0000256" key="2">
    <source>
        <dbReference type="ARBA" id="ARBA00022692"/>
    </source>
</evidence>
<sequence length="365" mass="41599">MKYNATTWPFTESPWTVTLTCNLLKVEWTEINDALCIISTLVGFISAYILPLVISTSVPIYTTLIVVQVMSATTKRSSIYYTGLLVAVVMMYIVFGVFTYFLPKGLSYTTNGEAYFFVYYHSQISCQIYRFSQAFSSTLFSNIVLGSAIDRTLTVYKPVLYANLPNKYARIFLAVIFIVTFTMALPFFILAGLIEIGDKIHCWFESKSEYLLFFRAFCSHLAPIQLILATLINLAFFRRILRSTKQDSSNKPANDADRTKIKGSLFLVINSSTFLIFGLPGSIFDTIKNAHMLGLINVNVDLYQNLFDLIWSIFLCRSTFDLLVGFFYFKPEKDMFASVFRKFTESIRSVIKCLFKRGVHTVAPN</sequence>
<evidence type="ECO:0000256" key="1">
    <source>
        <dbReference type="ARBA" id="ARBA00004370"/>
    </source>
</evidence>
<comment type="subcellular location">
    <subcellularLocation>
        <location evidence="1">Membrane</location>
    </subcellularLocation>
</comment>